<keyword evidence="5" id="KW-0574">Periplasm</keyword>
<dbReference type="InterPro" id="IPR004852">
    <property type="entry name" value="Di-haem_cyt_c_peroxidsae"/>
</dbReference>
<keyword evidence="3 8" id="KW-0479">Metal-binding</keyword>
<dbReference type="PROSITE" id="PS51007">
    <property type="entry name" value="CYTC"/>
    <property type="match status" value="1"/>
</dbReference>
<evidence type="ECO:0000256" key="4">
    <source>
        <dbReference type="ARBA" id="ARBA00022729"/>
    </source>
</evidence>
<gene>
    <name evidence="11" type="ORF">HCR_11440</name>
    <name evidence="12" type="ORF">HCR_12610</name>
</gene>
<dbReference type="InterPro" id="IPR036909">
    <property type="entry name" value="Cyt_c-like_dom_sf"/>
</dbReference>
<evidence type="ECO:0000313" key="11">
    <source>
        <dbReference type="EMBL" id="BDY12832.1"/>
    </source>
</evidence>
<name>A0ABN6WV50_9BACT</name>
<dbReference type="PANTHER" id="PTHR30600:SF7">
    <property type="entry name" value="CYTOCHROME C PEROXIDASE-RELATED"/>
    <property type="match status" value="1"/>
</dbReference>
<evidence type="ECO:0000256" key="2">
    <source>
        <dbReference type="ARBA" id="ARBA00022617"/>
    </source>
</evidence>
<dbReference type="EMBL" id="AP027370">
    <property type="protein sequence ID" value="BDY12832.1"/>
    <property type="molecule type" value="Genomic_DNA"/>
</dbReference>
<organism evidence="12 13">
    <name type="scientific">Hydrogenimonas cancrithermarum</name>
    <dbReference type="NCBI Taxonomy" id="2993563"/>
    <lineage>
        <taxon>Bacteria</taxon>
        <taxon>Pseudomonadati</taxon>
        <taxon>Campylobacterota</taxon>
        <taxon>Epsilonproteobacteria</taxon>
        <taxon>Campylobacterales</taxon>
        <taxon>Hydrogenimonadaceae</taxon>
        <taxon>Hydrogenimonas</taxon>
    </lineage>
</organism>
<keyword evidence="2 8" id="KW-0349">Heme</keyword>
<dbReference type="Gene3D" id="1.10.760.10">
    <property type="entry name" value="Cytochrome c-like domain"/>
    <property type="match status" value="2"/>
</dbReference>
<evidence type="ECO:0000256" key="8">
    <source>
        <dbReference type="PROSITE-ProRule" id="PRU00433"/>
    </source>
</evidence>
<evidence type="ECO:0000256" key="7">
    <source>
        <dbReference type="ARBA" id="ARBA00023004"/>
    </source>
</evidence>
<dbReference type="PIRSF" id="PIRSF000294">
    <property type="entry name" value="Cytochrome-c_peroxidase"/>
    <property type="match status" value="1"/>
</dbReference>
<keyword evidence="7 8" id="KW-0408">Iron</keyword>
<keyword evidence="6" id="KW-0560">Oxidoreductase</keyword>
<feature type="chain" id="PRO_5045028761" evidence="9">
    <location>
        <begin position="22"/>
        <end position="315"/>
    </location>
</feature>
<feature type="domain" description="Cytochrome c" evidence="10">
    <location>
        <begin position="187"/>
        <end position="301"/>
    </location>
</feature>
<evidence type="ECO:0000256" key="9">
    <source>
        <dbReference type="SAM" id="SignalP"/>
    </source>
</evidence>
<evidence type="ECO:0000259" key="10">
    <source>
        <dbReference type="PROSITE" id="PS51007"/>
    </source>
</evidence>
<dbReference type="SUPFAM" id="SSF46626">
    <property type="entry name" value="Cytochrome c"/>
    <property type="match status" value="2"/>
</dbReference>
<dbReference type="InterPro" id="IPR051395">
    <property type="entry name" value="Cytochrome_c_Peroxidase/MauG"/>
</dbReference>
<sequence length="315" mass="35751">MKMKYTLLFILLIGGALHLSADEPIQPIPKTIPYDHKKAELGRLLFMDPMLSSDGTVSCHSCHDFDHGGADPRPVSIGVHGKPGNVNAPTVFNSYFNFRQFWNGRAKDLKDQANGPLHNPVEMDMIPKEIETYISKNGYYNRLFREVFHSEPSYPKALEAIAEFEKALITPNCRFDRYMRGEIELSAMEKKGYRLFKTLGCITCHNGINVGGNSYQKFGLIFPYVWRAENPDRYAITHDPKDKNVYKVPTLRNIALTAPYFHDGSAKSLEESLRKMGHHNLGFELEEEEITALKAFLNALTGEKPAILREGGRKR</sequence>
<protein>
    <submittedName>
        <fullName evidence="12">Cytochrome b6</fullName>
    </submittedName>
</protein>
<dbReference type="InterPro" id="IPR009056">
    <property type="entry name" value="Cyt_c-like_dom"/>
</dbReference>
<dbReference type="Proteomes" id="UP001321445">
    <property type="component" value="Chromosome"/>
</dbReference>
<dbReference type="InterPro" id="IPR026259">
    <property type="entry name" value="MauG/Cytc_peroxidase"/>
</dbReference>
<dbReference type="Pfam" id="PF00034">
    <property type="entry name" value="Cytochrom_C"/>
    <property type="match status" value="1"/>
</dbReference>
<dbReference type="PANTHER" id="PTHR30600">
    <property type="entry name" value="CYTOCHROME C PEROXIDASE-RELATED"/>
    <property type="match status" value="1"/>
</dbReference>
<accession>A0ABN6WV50</accession>
<proteinExistence type="predicted"/>
<evidence type="ECO:0000256" key="3">
    <source>
        <dbReference type="ARBA" id="ARBA00022723"/>
    </source>
</evidence>
<evidence type="ECO:0000256" key="6">
    <source>
        <dbReference type="ARBA" id="ARBA00023002"/>
    </source>
</evidence>
<reference evidence="12 13" key="1">
    <citation type="submission" date="2023-03" db="EMBL/GenBank/DDBJ databases">
        <title>Description of Hydrogenimonas sp. ISO32.</title>
        <authorList>
            <person name="Mino S."/>
            <person name="Fukazawa S."/>
            <person name="Sawabe T."/>
        </authorList>
    </citation>
    <scope>NUCLEOTIDE SEQUENCE [LARGE SCALE GENOMIC DNA]</scope>
    <source>
        <strain evidence="12 13">ISO32</strain>
    </source>
</reference>
<dbReference type="EMBL" id="AP027370">
    <property type="protein sequence ID" value="BDY12949.1"/>
    <property type="molecule type" value="Genomic_DNA"/>
</dbReference>
<evidence type="ECO:0000256" key="1">
    <source>
        <dbReference type="ARBA" id="ARBA00004418"/>
    </source>
</evidence>
<feature type="signal peptide" evidence="9">
    <location>
        <begin position="1"/>
        <end position="21"/>
    </location>
</feature>
<evidence type="ECO:0000313" key="13">
    <source>
        <dbReference type="Proteomes" id="UP001321445"/>
    </source>
</evidence>
<evidence type="ECO:0000313" key="12">
    <source>
        <dbReference type="EMBL" id="BDY12949.1"/>
    </source>
</evidence>
<evidence type="ECO:0000256" key="5">
    <source>
        <dbReference type="ARBA" id="ARBA00022764"/>
    </source>
</evidence>
<keyword evidence="4 9" id="KW-0732">Signal</keyword>
<keyword evidence="13" id="KW-1185">Reference proteome</keyword>
<comment type="subcellular location">
    <subcellularLocation>
        <location evidence="1">Periplasm</location>
    </subcellularLocation>
</comment>
<dbReference type="Pfam" id="PF03150">
    <property type="entry name" value="CCP_MauG"/>
    <property type="match status" value="1"/>
</dbReference>